<dbReference type="RefSeq" id="XP_025406469.1">
    <property type="nucleotide sequence ID" value="XM_025550684.1"/>
</dbReference>
<keyword evidence="7" id="KW-1185">Reference proteome</keyword>
<organism evidence="7 8">
    <name type="scientific">Sipha flava</name>
    <name type="common">yellow sugarcane aphid</name>
    <dbReference type="NCBI Taxonomy" id="143950"/>
    <lineage>
        <taxon>Eukaryota</taxon>
        <taxon>Metazoa</taxon>
        <taxon>Ecdysozoa</taxon>
        <taxon>Arthropoda</taxon>
        <taxon>Hexapoda</taxon>
        <taxon>Insecta</taxon>
        <taxon>Pterygota</taxon>
        <taxon>Neoptera</taxon>
        <taxon>Paraneoptera</taxon>
        <taxon>Hemiptera</taxon>
        <taxon>Sternorrhyncha</taxon>
        <taxon>Aphidomorpha</taxon>
        <taxon>Aphidoidea</taxon>
        <taxon>Aphididae</taxon>
        <taxon>Sipha</taxon>
    </lineage>
</organism>
<feature type="domain" description="Carboxylesterase type B" evidence="6">
    <location>
        <begin position="36"/>
        <end position="552"/>
    </location>
</feature>
<dbReference type="PROSITE" id="PS00122">
    <property type="entry name" value="CARBOXYLESTERASE_B_1"/>
    <property type="match status" value="1"/>
</dbReference>
<dbReference type="AlphaFoldDB" id="A0A8B8F6M0"/>
<gene>
    <name evidence="8" type="primary">LOC112680557</name>
</gene>
<dbReference type="OrthoDB" id="19653at2759"/>
<dbReference type="Gene3D" id="3.40.50.1820">
    <property type="entry name" value="alpha/beta hydrolase"/>
    <property type="match status" value="1"/>
</dbReference>
<evidence type="ECO:0000256" key="4">
    <source>
        <dbReference type="ARBA" id="ARBA00023180"/>
    </source>
</evidence>
<dbReference type="Proteomes" id="UP000694846">
    <property type="component" value="Unplaced"/>
</dbReference>
<reference evidence="8" key="1">
    <citation type="submission" date="2025-08" db="UniProtKB">
        <authorList>
            <consortium name="RefSeq"/>
        </authorList>
    </citation>
    <scope>IDENTIFICATION</scope>
    <source>
        <tissue evidence="8">Whole body</tissue>
    </source>
</reference>
<evidence type="ECO:0000313" key="8">
    <source>
        <dbReference type="RefSeq" id="XP_025406469.1"/>
    </source>
</evidence>
<accession>A0A8B8F6M0</accession>
<comment type="similarity">
    <text evidence="1 5">Belongs to the type-B carboxylesterase/lipase family.</text>
</comment>
<evidence type="ECO:0000256" key="3">
    <source>
        <dbReference type="ARBA" id="ARBA00022801"/>
    </source>
</evidence>
<keyword evidence="4" id="KW-0325">Glycoprotein</keyword>
<dbReference type="InterPro" id="IPR029058">
    <property type="entry name" value="AB_hydrolase_fold"/>
</dbReference>
<evidence type="ECO:0000256" key="1">
    <source>
        <dbReference type="ARBA" id="ARBA00005964"/>
    </source>
</evidence>
<dbReference type="InterPro" id="IPR002018">
    <property type="entry name" value="CarbesteraseB"/>
</dbReference>
<dbReference type="InterPro" id="IPR050309">
    <property type="entry name" value="Type-B_Carboxylest/Lipase"/>
</dbReference>
<evidence type="ECO:0000259" key="6">
    <source>
        <dbReference type="Pfam" id="PF00135"/>
    </source>
</evidence>
<dbReference type="EC" id="3.1.1.-" evidence="5"/>
<dbReference type="PANTHER" id="PTHR11559">
    <property type="entry name" value="CARBOXYLESTERASE"/>
    <property type="match status" value="1"/>
</dbReference>
<keyword evidence="2" id="KW-0719">Serine esterase</keyword>
<sequence>MSEILSRALFRLGFVANIAFNKLIGFLSRNVPRNKMKVTIEQGTLQGLQYNTKLSYKPYVSFLGIPYAKPPIDDLRFKPPVKHPGWSGVLNAFSEGEKCLQFDILTNRIVGSENCLYLNIFVPQDELNEKLAVMLFIHGGAFNFGSASLNQYCPDYLLDENVIVVTINYRLNVLGFLNLDVDECPGNMGLKDQLFAIKWVKNNISAFGGDTDNITIFGESAGSASVHCHLLSPQSLGLFQKAIMQSGCIFNSWSFNENHRETAFKFAKNVGCLKDDPKEILQYLLKMPAIDLIKGTKFGDDDNFPDFQFVPSVESNEVTEKFLSAHPQTLVEKAARVPIITGVNQMEGLVLFVEHNMKRFVDFHKSNEINKLFKNQYSEEIINKIRKFYFDEVNMECEITRLENICHLYSDAYFIRDFHGSYEYLLKDGSTPVYNYEFKFDGEINLCKHLIFNSRPSLRKSLKGACHADELNYLFYGQLFGYAPKTNSPESRMCKTMSKLWANFAKTGNPNSPDSSVTWNSTSADDPKYLSLDGDNTCMVNELLYSSRVKFWDEISEMVRSE</sequence>
<evidence type="ECO:0000313" key="7">
    <source>
        <dbReference type="Proteomes" id="UP000694846"/>
    </source>
</evidence>
<dbReference type="Pfam" id="PF00135">
    <property type="entry name" value="COesterase"/>
    <property type="match status" value="1"/>
</dbReference>
<evidence type="ECO:0000256" key="2">
    <source>
        <dbReference type="ARBA" id="ARBA00022487"/>
    </source>
</evidence>
<keyword evidence="3 5" id="KW-0378">Hydrolase</keyword>
<name>A0A8B8F6M0_9HEMI</name>
<dbReference type="GeneID" id="112680557"/>
<evidence type="ECO:0000256" key="5">
    <source>
        <dbReference type="RuleBase" id="RU361235"/>
    </source>
</evidence>
<dbReference type="InterPro" id="IPR019826">
    <property type="entry name" value="Carboxylesterase_B_AS"/>
</dbReference>
<protein>
    <recommendedName>
        <fullName evidence="5">Carboxylic ester hydrolase</fullName>
        <ecNumber evidence="5">3.1.1.-</ecNumber>
    </recommendedName>
</protein>
<dbReference type="SUPFAM" id="SSF53474">
    <property type="entry name" value="alpha/beta-Hydrolases"/>
    <property type="match status" value="1"/>
</dbReference>
<proteinExistence type="inferred from homology"/>
<dbReference type="GO" id="GO:0052689">
    <property type="term" value="F:carboxylic ester hydrolase activity"/>
    <property type="evidence" value="ECO:0007669"/>
    <property type="project" value="UniProtKB-KW"/>
</dbReference>